<dbReference type="PANTHER" id="PTHR45458">
    <property type="entry name" value="SHORT-CHAIN DEHYDROGENASE/REDUCTASE SDR"/>
    <property type="match status" value="1"/>
</dbReference>
<keyword evidence="3" id="KW-1185">Reference proteome</keyword>
<keyword evidence="1" id="KW-0521">NADP</keyword>
<dbReference type="EMBL" id="OZ037954">
    <property type="protein sequence ID" value="CAL1698718.1"/>
    <property type="molecule type" value="Genomic_DNA"/>
</dbReference>
<accession>A0ABP1CSQ1</accession>
<gene>
    <name evidence="2" type="ORF">GFSPODELE1_LOCUS2295</name>
</gene>
<protein>
    <recommendedName>
        <fullName evidence="4">NAD(P)-binding protein</fullName>
    </recommendedName>
</protein>
<organism evidence="2 3">
    <name type="scientific">Somion occarium</name>
    <dbReference type="NCBI Taxonomy" id="3059160"/>
    <lineage>
        <taxon>Eukaryota</taxon>
        <taxon>Fungi</taxon>
        <taxon>Dikarya</taxon>
        <taxon>Basidiomycota</taxon>
        <taxon>Agaricomycotina</taxon>
        <taxon>Agaricomycetes</taxon>
        <taxon>Polyporales</taxon>
        <taxon>Cerrenaceae</taxon>
        <taxon>Somion</taxon>
    </lineage>
</organism>
<dbReference type="Proteomes" id="UP001497453">
    <property type="component" value="Chromosome 11"/>
</dbReference>
<dbReference type="InterPro" id="IPR036291">
    <property type="entry name" value="NAD(P)-bd_dom_sf"/>
</dbReference>
<evidence type="ECO:0000313" key="3">
    <source>
        <dbReference type="Proteomes" id="UP001497453"/>
    </source>
</evidence>
<dbReference type="PANTHER" id="PTHR45458:SF1">
    <property type="entry name" value="SHORT CHAIN DEHYDROGENASE"/>
    <property type="match status" value="1"/>
</dbReference>
<proteinExistence type="predicted"/>
<evidence type="ECO:0008006" key="4">
    <source>
        <dbReference type="Google" id="ProtNLM"/>
    </source>
</evidence>
<dbReference type="InterPro" id="IPR002347">
    <property type="entry name" value="SDR_fam"/>
</dbReference>
<evidence type="ECO:0000313" key="2">
    <source>
        <dbReference type="EMBL" id="CAL1698718.1"/>
    </source>
</evidence>
<dbReference type="CDD" id="cd05325">
    <property type="entry name" value="carb_red_sniffer_like_SDR_c"/>
    <property type="match status" value="1"/>
</dbReference>
<reference evidence="3" key="1">
    <citation type="submission" date="2024-04" db="EMBL/GenBank/DDBJ databases">
        <authorList>
            <person name="Shaw F."/>
            <person name="Minotto A."/>
        </authorList>
    </citation>
    <scope>NUCLEOTIDE SEQUENCE [LARGE SCALE GENOMIC DNA]</scope>
</reference>
<name>A0ABP1CSQ1_9APHY</name>
<dbReference type="PRINTS" id="PR00081">
    <property type="entry name" value="GDHRDH"/>
</dbReference>
<dbReference type="Pfam" id="PF00106">
    <property type="entry name" value="adh_short"/>
    <property type="match status" value="1"/>
</dbReference>
<dbReference type="InterPro" id="IPR052184">
    <property type="entry name" value="SDR_enzymes"/>
</dbReference>
<sequence length="238" mass="25514">MSESYTWLITGASRGLGLEMVRQLLQSSSNTIIAACRTPDNAAVLKSLHTDAKGTLHVIQIDTADEASIRASSTIVKTILGERGLDYLISNAAILEGGNDVTAFSFSVPSFRRTLETNVIGPAIVADTFLPLLEKGNRKVLVNISSGLASIGLDFGDIAAVYSISKTALNMLTYKQAKAKPEFIVFCVDPGWVKTDMGGEKAPLEPHESVSKVLKIVADATSQSSGKFFRYDGEVLAW</sequence>
<dbReference type="SUPFAM" id="SSF51735">
    <property type="entry name" value="NAD(P)-binding Rossmann-fold domains"/>
    <property type="match status" value="1"/>
</dbReference>
<evidence type="ECO:0000256" key="1">
    <source>
        <dbReference type="ARBA" id="ARBA00022857"/>
    </source>
</evidence>
<dbReference type="InterPro" id="IPR020904">
    <property type="entry name" value="Sc_DH/Rdtase_CS"/>
</dbReference>
<dbReference type="Gene3D" id="3.40.50.720">
    <property type="entry name" value="NAD(P)-binding Rossmann-like Domain"/>
    <property type="match status" value="1"/>
</dbReference>
<dbReference type="PROSITE" id="PS00061">
    <property type="entry name" value="ADH_SHORT"/>
    <property type="match status" value="1"/>
</dbReference>